<proteinExistence type="predicted"/>
<accession>A5G5M2</accession>
<dbReference type="HOGENOM" id="CLU_035207_0_0_7"/>
<dbReference type="OrthoDB" id="1467909at2"/>
<dbReference type="RefSeq" id="WP_011939760.1">
    <property type="nucleotide sequence ID" value="NC_009483.1"/>
</dbReference>
<dbReference type="Gene3D" id="3.30.870.10">
    <property type="entry name" value="Endonuclease Chain A"/>
    <property type="match status" value="1"/>
</dbReference>
<sequence length="537" mass="61347">MEEIDKLSSENKSLFPGLAIFENDYAHALIHLAWYREDKKRFLVFGMVELFPAEFPPPEPSGKMSLSTINFGRQHDLNIQRVVISSKDALSWYLECRNTSITIPAAFGEKLAGKALQTSPLAEEPSWSHLITSNDLPFHCWSVVRAHHLIQENVPEEISKLFTSTEIICWLKDKLFFDLQNYQEWKGSLHLIAPNPVFRLFHQRLGITENGFESSDCHIEPRAGRDLAALDLYLSERHPTGIVSFCRKEITEPYFSLPHVEHTEKVEYLIHSKQYGVLDWHEPVSFLRSIQFQSNLITGKKIVNVPDNRGESYEVPQLSAASSGIVGEREPASPITSHLRKHEAMRKRRKESERLGQKWFHGNQEEATIFVRELIKNAKRRVFIVDPYFATVELFSFAFATSRSEIEVVILTAAKDNLMNKDRADSNRDAGEVLLSQVQAYRQNGKIKVFVMTGSPPAVHDRFLVVDNDVWLSGNSLHTIGKRAGTMIKLPCPDEVAKNLENILTSDRVKPLEQWVLDRRSNKGIELESSERKDSSQ</sequence>
<dbReference type="AlphaFoldDB" id="A5G5M2"/>
<dbReference type="NCBIfam" id="NF040700">
    <property type="entry name" value="VPA1262_N_dom"/>
    <property type="match status" value="1"/>
</dbReference>
<evidence type="ECO:0000313" key="1">
    <source>
        <dbReference type="EMBL" id="ABQ27090.1"/>
    </source>
</evidence>
<evidence type="ECO:0008006" key="3">
    <source>
        <dbReference type="Google" id="ProtNLM"/>
    </source>
</evidence>
<organism evidence="1 2">
    <name type="scientific">Geotalea uraniireducens (strain Rf4)</name>
    <name type="common">Geobacter uraniireducens</name>
    <dbReference type="NCBI Taxonomy" id="351605"/>
    <lineage>
        <taxon>Bacteria</taxon>
        <taxon>Pseudomonadati</taxon>
        <taxon>Thermodesulfobacteriota</taxon>
        <taxon>Desulfuromonadia</taxon>
        <taxon>Geobacterales</taxon>
        <taxon>Geobacteraceae</taxon>
        <taxon>Geotalea</taxon>
    </lineage>
</organism>
<gene>
    <name evidence="1" type="ordered locus">Gura_2918</name>
</gene>
<name>A5G5M2_GEOUR</name>
<dbReference type="EMBL" id="CP000698">
    <property type="protein sequence ID" value="ABQ27090.1"/>
    <property type="molecule type" value="Genomic_DNA"/>
</dbReference>
<dbReference type="STRING" id="351605.Gura_2918"/>
<dbReference type="KEGG" id="gur:Gura_2918"/>
<keyword evidence="2" id="KW-1185">Reference proteome</keyword>
<dbReference type="Proteomes" id="UP000006695">
    <property type="component" value="Chromosome"/>
</dbReference>
<dbReference type="SUPFAM" id="SSF56024">
    <property type="entry name" value="Phospholipase D/nuclease"/>
    <property type="match status" value="1"/>
</dbReference>
<dbReference type="CDD" id="cd00138">
    <property type="entry name" value="PLDc_SF"/>
    <property type="match status" value="1"/>
</dbReference>
<evidence type="ECO:0000313" key="2">
    <source>
        <dbReference type="Proteomes" id="UP000006695"/>
    </source>
</evidence>
<reference evidence="1 2" key="1">
    <citation type="submission" date="2007-05" db="EMBL/GenBank/DDBJ databases">
        <title>Complete sequence of Geobacter uraniireducens Rf4.</title>
        <authorList>
            <consortium name="US DOE Joint Genome Institute"/>
            <person name="Copeland A."/>
            <person name="Lucas S."/>
            <person name="Lapidus A."/>
            <person name="Barry K."/>
            <person name="Detter J.C."/>
            <person name="Glavina del Rio T."/>
            <person name="Hammon N."/>
            <person name="Israni S."/>
            <person name="Dalin E."/>
            <person name="Tice H."/>
            <person name="Pitluck S."/>
            <person name="Chertkov O."/>
            <person name="Brettin T."/>
            <person name="Bruce D."/>
            <person name="Han C."/>
            <person name="Schmutz J."/>
            <person name="Larimer F."/>
            <person name="Land M."/>
            <person name="Hauser L."/>
            <person name="Kyrpides N."/>
            <person name="Mikhailova N."/>
            <person name="Shelobolina E."/>
            <person name="Aklujkar M."/>
            <person name="Lovley D."/>
            <person name="Richardson P."/>
        </authorList>
    </citation>
    <scope>NUCLEOTIDE SEQUENCE [LARGE SCALE GENOMIC DNA]</scope>
    <source>
        <strain evidence="1 2">Rf4</strain>
    </source>
</reference>
<protein>
    <recommendedName>
        <fullName evidence="3">Phospholipase D-like domain-containing protein</fullName>
    </recommendedName>
</protein>